<protein>
    <submittedName>
        <fullName evidence="5">SDR family oxidoreductase</fullName>
        <ecNumber evidence="5">1.-.-.-</ecNumber>
    </submittedName>
</protein>
<dbReference type="Proteomes" id="UP001407405">
    <property type="component" value="Unassembled WGS sequence"/>
</dbReference>
<comment type="caution">
    <text evidence="5">The sequence shown here is derived from an EMBL/GenBank/DDBJ whole genome shotgun (WGS) entry which is preliminary data.</text>
</comment>
<dbReference type="SMART" id="SM00822">
    <property type="entry name" value="PKS_KR"/>
    <property type="match status" value="1"/>
</dbReference>
<dbReference type="InterPro" id="IPR020904">
    <property type="entry name" value="Sc_DH/Rdtase_CS"/>
</dbReference>
<organism evidence="5 6">
    <name type="scientific">Anoxynatronum sibiricum</name>
    <dbReference type="NCBI Taxonomy" id="210623"/>
    <lineage>
        <taxon>Bacteria</taxon>
        <taxon>Bacillati</taxon>
        <taxon>Bacillota</taxon>
        <taxon>Clostridia</taxon>
        <taxon>Eubacteriales</taxon>
        <taxon>Clostridiaceae</taxon>
        <taxon>Anoxynatronum</taxon>
    </lineage>
</organism>
<proteinExistence type="inferred from homology"/>
<keyword evidence="2" id="KW-0443">Lipid metabolism</keyword>
<dbReference type="PANTHER" id="PTHR42879">
    <property type="entry name" value="3-OXOACYL-(ACYL-CARRIER-PROTEIN) REDUCTASE"/>
    <property type="match status" value="1"/>
</dbReference>
<name>A0ABU9W0X1_9CLOT</name>
<dbReference type="PANTHER" id="PTHR42879:SF2">
    <property type="entry name" value="3-OXOACYL-[ACYL-CARRIER-PROTEIN] REDUCTASE FABG"/>
    <property type="match status" value="1"/>
</dbReference>
<dbReference type="InterPro" id="IPR036291">
    <property type="entry name" value="NAD(P)-bd_dom_sf"/>
</dbReference>
<dbReference type="CDD" id="cd05233">
    <property type="entry name" value="SDR_c"/>
    <property type="match status" value="1"/>
</dbReference>
<evidence type="ECO:0000256" key="2">
    <source>
        <dbReference type="ARBA" id="ARBA00023221"/>
    </source>
</evidence>
<keyword evidence="5" id="KW-0560">Oxidoreductase</keyword>
<evidence type="ECO:0000313" key="6">
    <source>
        <dbReference type="Proteomes" id="UP001407405"/>
    </source>
</evidence>
<accession>A0ABU9W0X1</accession>
<dbReference type="PRINTS" id="PR00080">
    <property type="entry name" value="SDRFAMILY"/>
</dbReference>
<comment type="similarity">
    <text evidence="1 3">Belongs to the short-chain dehydrogenases/reductases (SDR) family.</text>
</comment>
<dbReference type="PROSITE" id="PS00061">
    <property type="entry name" value="ADH_SHORT"/>
    <property type="match status" value="1"/>
</dbReference>
<gene>
    <name evidence="5" type="ORF">AAIG11_17535</name>
</gene>
<dbReference type="Pfam" id="PF00106">
    <property type="entry name" value="adh_short"/>
    <property type="match status" value="1"/>
</dbReference>
<dbReference type="Gene3D" id="3.40.50.720">
    <property type="entry name" value="NAD(P)-binding Rossmann-like Domain"/>
    <property type="match status" value="1"/>
</dbReference>
<reference evidence="5 6" key="1">
    <citation type="submission" date="2024-04" db="EMBL/GenBank/DDBJ databases">
        <title>Genome sequencing and metabolic network reconstruction of aminoacids and betaine degradation by Anoxynatronum sibiricum.</title>
        <authorList>
            <person name="Detkova E.N."/>
            <person name="Boltjanskaja Y.V."/>
            <person name="Mardanov A.V."/>
            <person name="Kevbrin V."/>
        </authorList>
    </citation>
    <scope>NUCLEOTIDE SEQUENCE [LARGE SCALE GENOMIC DNA]</scope>
    <source>
        <strain evidence="5 6">Z-7981</strain>
    </source>
</reference>
<evidence type="ECO:0000256" key="3">
    <source>
        <dbReference type="RuleBase" id="RU000363"/>
    </source>
</evidence>
<keyword evidence="2" id="KW-0753">Steroid metabolism</keyword>
<dbReference type="RefSeq" id="WP_343187535.1">
    <property type="nucleotide sequence ID" value="NZ_JBCITM010000038.1"/>
</dbReference>
<evidence type="ECO:0000256" key="1">
    <source>
        <dbReference type="ARBA" id="ARBA00006484"/>
    </source>
</evidence>
<dbReference type="InterPro" id="IPR050259">
    <property type="entry name" value="SDR"/>
</dbReference>
<dbReference type="EC" id="1.-.-.-" evidence="5"/>
<sequence>MRSERRTVVVTGASSGIGYETVRRFMEEGDTVYCISRNEKNLHEVLESLRELPGKALALAGDVSKVSECQQMMREVELAGNGLDVLVNAAGVWKDGPSDTMTEAVWDEVMDINAKGTFFMCRYALPLLEAREGVIVNVSSDSGLVGNKEAAIYCASKGAVTLMTKALAVELAERGVRVNAVCPGDVATPMLEKAFQESDFDDRHDYEASLLAHYPLGDRARFTQPEEVAEAIFFLASNRVKAMTGTCLSVDFGLTAGY</sequence>
<evidence type="ECO:0000259" key="4">
    <source>
        <dbReference type="SMART" id="SM00822"/>
    </source>
</evidence>
<dbReference type="InterPro" id="IPR057326">
    <property type="entry name" value="KR_dom"/>
</dbReference>
<feature type="domain" description="Ketoreductase" evidence="4">
    <location>
        <begin position="6"/>
        <end position="192"/>
    </location>
</feature>
<dbReference type="PRINTS" id="PR00081">
    <property type="entry name" value="GDHRDH"/>
</dbReference>
<evidence type="ECO:0000313" key="5">
    <source>
        <dbReference type="EMBL" id="MEN1762281.1"/>
    </source>
</evidence>
<dbReference type="EMBL" id="JBCITM010000038">
    <property type="protein sequence ID" value="MEN1762281.1"/>
    <property type="molecule type" value="Genomic_DNA"/>
</dbReference>
<dbReference type="InterPro" id="IPR002347">
    <property type="entry name" value="SDR_fam"/>
</dbReference>
<dbReference type="SUPFAM" id="SSF51735">
    <property type="entry name" value="NAD(P)-binding Rossmann-fold domains"/>
    <property type="match status" value="1"/>
</dbReference>
<keyword evidence="6" id="KW-1185">Reference proteome</keyword>
<dbReference type="GO" id="GO:0016491">
    <property type="term" value="F:oxidoreductase activity"/>
    <property type="evidence" value="ECO:0007669"/>
    <property type="project" value="UniProtKB-KW"/>
</dbReference>